<dbReference type="NCBIfam" id="NF003417">
    <property type="entry name" value="PRK04813.1"/>
    <property type="match status" value="2"/>
</dbReference>
<name>A0A1I7DUS9_9HYPH</name>
<evidence type="ECO:0000313" key="7">
    <source>
        <dbReference type="Proteomes" id="UP000183371"/>
    </source>
</evidence>
<sequence>MTHLAFIFPGSGSQYPAMASRLIKNHDLIKELFVEASDVLGWDLTDLCTKGGLTKLSKTKFLFPALHVTNVAHFKAAILEYECKPTVMLGHSLGEYSALTCAGAMSFADSVKVVARRAEIAAKAQAATVSATTIFKNTDLETVRKTLEEVRAQTDALVSLACINSDTQFMVTGEAKAVLLAEQSLLASDGSAEVVPLYGGAPYHSSLMTPYVAELRSALEKVTWHSPQISVISSATANKVETPDAIKDALARQLDHTVLWRDCIERIKDEGISCVAEVGPQSVLKNLLLETNYPGVVLAHDDQSDKLKLAEFGNPPKTETPEKTIMSAVERSFRSYPDAVAVRCETGNLTYCELDKKSSHLAHKLRSLGVGKDTPMAVSMPRSSDMIVAIFAILRAGGAYLPINAHHPADRVQTILRDSGAVGLITDTTDRLDVSFDGFSLAMDVYDWSAPVVSGELPEPQPEDLAYIIYTSGSTGRAKGVCTEHAALSNRLDWMQEAYPIGPADTILQKTVTTFDVSLWELLWWAMEGASVALLPSGKEHDPRAISRSIRTHNVTIIHFVPSVFELFLTYEEIKGRPEELSKLRFIFTSGEKLLVEAVQRFHTLTQNQPSIALVNLYGPTEAAIDVTYFNCVRGQVLSDVPIGKPITGIELHIVDEALKPIDGEGELLISGVGLARGYLNAEELTNAAFVNVPALNGLRAYRTGDLVTKDSKTGNYHYIGRNDFQIKLRGLRVELGEIEHVILQSRGVTSACVYADTDNPMSQNIFASIVGDGEVDIDDVQLNLLNALPEYMIPSRLLLLDAMPLSKNGKLDRKALLAQAKSVQGVTVDLRKASDVGGKAIQAQEAIPLTNGQNAMWVAQQLHPDRSLFTSPIMLKLKGILDVDQLSKAVELTVARHGQLRSGISSDRSVQVTNAFLPKLECLSTLPAGYKAGTPLPFATGRYDIERPLVRFVLVKLAQDEYLLQIDLDHILCDGWSKAVLIDDLLGFYYDTPTEMPGKTYIDHVSQLAEFASSEKYDRQLDFWLKKLSGDLPVLSLPFDRRRPSLSARTGSFVDFSLPLETTKTLKGVAARNRVSFYNVLLAAYALFLNKHTSQADIIIGIPMAGRFEAAYERTFGLFVNSLPLRLDIDISLSFSQLLEKIKSESLNLIRNGSIGFEDIVKTVKPRRQGSAFPIYQTSFQLDSLPVPDLKRDALEADVLLNDTGISLLDLSISLHETGDGLQGTFEYDDELFDRETIERFAARYRCLLEAIAKDETVECADLSIMCAQDFEAYERLNARCLTKPAHSSLWPLLKSALSEKGDAICIKDKGDEVSGKSLLSAVYRFTSKLADCGVVPGSRVASVMESGLPAIVAQLATFCIGAVWVPVDPKSPADRLAHVLNECEPLVLLLDSASAEFYGKTSPVLEGQTLIEVEPLQAQDLRVSSDDEDPSFEVPISSDAVILFTSGSTGRPKGVRLTHQGLAILVESFLESYDITNQDVLLPVTSVGSASYLGEVLPILIGGGQLLLVDQMTALDIDATLNAIKQDHVTILSTVPGLLDRLNKAVTKDDTRFESVRWLLSGGEALNFSQVDNLINHARVVNGYGLTEATICSTFYEVTAADNNTVGPLPIGMTVSETDAILLTENGTKAPIGVNGELYLSGQGLAAGYLREEQTDKAFVALPQTSDQVFLRTGDRVRMRPDGCLDYLDRVDRQVQIRGHRVELGDIETVLMGHPEIERAHLVLHEVQGGARDAQVLSAFYTTKTQVTVADSDLRAFVSAKLPAHMAPAAFVFLKDLPLSLNGKVDEAQLPTAQATVQSMARQELCPPRTDVEKKLATIWEDLLGGVQPAADANFFELGGNSLLLTDLQHQIAREFATKIELVELFSNPTIQSQAKLLDTSSTIEPTHEHAPDSAIVRKSAFAPNRWKPAVNA</sequence>
<organism evidence="6 7">
    <name type="scientific">Pseudovibrio denitrificans</name>
    <dbReference type="NCBI Taxonomy" id="258256"/>
    <lineage>
        <taxon>Bacteria</taxon>
        <taxon>Pseudomonadati</taxon>
        <taxon>Pseudomonadota</taxon>
        <taxon>Alphaproteobacteria</taxon>
        <taxon>Hyphomicrobiales</taxon>
        <taxon>Stappiaceae</taxon>
        <taxon>Pseudovibrio</taxon>
    </lineage>
</organism>
<dbReference type="PANTHER" id="PTHR45527:SF1">
    <property type="entry name" value="FATTY ACID SYNTHASE"/>
    <property type="match status" value="1"/>
</dbReference>
<dbReference type="InterPro" id="IPR009081">
    <property type="entry name" value="PP-bd_ACP"/>
</dbReference>
<gene>
    <name evidence="6" type="ORF">SAMN05444141_11123</name>
</gene>
<dbReference type="EMBL" id="FPBD01000011">
    <property type="protein sequence ID" value="SFU15422.1"/>
    <property type="molecule type" value="Genomic_DNA"/>
</dbReference>
<dbReference type="InterPro" id="IPR023213">
    <property type="entry name" value="CAT-like_dom_sf"/>
</dbReference>
<feature type="domain" description="Carrier" evidence="5">
    <location>
        <begin position="1809"/>
        <end position="1884"/>
    </location>
</feature>
<keyword evidence="1" id="KW-0596">Phosphopantetheine</keyword>
<dbReference type="GO" id="GO:0031177">
    <property type="term" value="F:phosphopantetheine binding"/>
    <property type="evidence" value="ECO:0007669"/>
    <property type="project" value="InterPro"/>
</dbReference>
<evidence type="ECO:0000256" key="3">
    <source>
        <dbReference type="ARBA" id="ARBA00022679"/>
    </source>
</evidence>
<comment type="similarity">
    <text evidence="4">In the C-terminal section; belongs to the NRP synthetase family.</text>
</comment>
<dbReference type="PROSITE" id="PS50075">
    <property type="entry name" value="CARRIER"/>
    <property type="match status" value="1"/>
</dbReference>
<dbReference type="NCBIfam" id="TIGR01733">
    <property type="entry name" value="AA-adenyl-dom"/>
    <property type="match status" value="1"/>
</dbReference>
<dbReference type="SUPFAM" id="SSF56801">
    <property type="entry name" value="Acetyl-CoA synthetase-like"/>
    <property type="match status" value="2"/>
</dbReference>
<dbReference type="Gene3D" id="1.10.1200.10">
    <property type="entry name" value="ACP-like"/>
    <property type="match status" value="1"/>
</dbReference>
<dbReference type="Gene3D" id="3.40.50.12780">
    <property type="entry name" value="N-terminal domain of ligase-like"/>
    <property type="match status" value="2"/>
</dbReference>
<dbReference type="PANTHER" id="PTHR45527">
    <property type="entry name" value="NONRIBOSOMAL PEPTIDE SYNTHETASE"/>
    <property type="match status" value="1"/>
</dbReference>
<dbReference type="SUPFAM" id="SSF52151">
    <property type="entry name" value="FabD/lysophospholipase-like"/>
    <property type="match status" value="1"/>
</dbReference>
<evidence type="ECO:0000256" key="1">
    <source>
        <dbReference type="ARBA" id="ARBA00022450"/>
    </source>
</evidence>
<dbReference type="Proteomes" id="UP000183371">
    <property type="component" value="Unassembled WGS sequence"/>
</dbReference>
<dbReference type="RefSeq" id="WP_083417477.1">
    <property type="nucleotide sequence ID" value="NZ_FPBD01000011.1"/>
</dbReference>
<dbReference type="InterPro" id="IPR016035">
    <property type="entry name" value="Acyl_Trfase/lysoPLipase"/>
</dbReference>
<keyword evidence="3" id="KW-0808">Transferase</keyword>
<dbReference type="GO" id="GO:0009239">
    <property type="term" value="P:enterobactin biosynthetic process"/>
    <property type="evidence" value="ECO:0007669"/>
    <property type="project" value="TreeGrafter"/>
</dbReference>
<dbReference type="Gene3D" id="3.30.300.30">
    <property type="match status" value="2"/>
</dbReference>
<dbReference type="FunFam" id="3.40.50.980:FF:000001">
    <property type="entry name" value="Non-ribosomal peptide synthetase"/>
    <property type="match status" value="1"/>
</dbReference>
<dbReference type="SUPFAM" id="SSF52777">
    <property type="entry name" value="CoA-dependent acyltransferases"/>
    <property type="match status" value="2"/>
</dbReference>
<dbReference type="SMART" id="SM00823">
    <property type="entry name" value="PKS_PP"/>
    <property type="match status" value="1"/>
</dbReference>
<keyword evidence="7" id="KW-1185">Reference proteome</keyword>
<accession>A0A1I7DUS9</accession>
<dbReference type="GO" id="GO:0047527">
    <property type="term" value="F:2,3-dihydroxybenzoate-serine ligase activity"/>
    <property type="evidence" value="ECO:0007669"/>
    <property type="project" value="TreeGrafter"/>
</dbReference>
<dbReference type="Gene3D" id="3.40.366.10">
    <property type="entry name" value="Malonyl-Coenzyme A Acyl Carrier Protein, domain 2"/>
    <property type="match status" value="1"/>
</dbReference>
<reference evidence="7" key="1">
    <citation type="submission" date="2016-10" db="EMBL/GenBank/DDBJ databases">
        <authorList>
            <person name="Varghese N."/>
            <person name="Submissions S."/>
        </authorList>
    </citation>
    <scope>NUCLEOTIDE SEQUENCE [LARGE SCALE GENOMIC DNA]</scope>
    <source>
        <strain evidence="7">DSM 17465</strain>
    </source>
</reference>
<dbReference type="GO" id="GO:0005829">
    <property type="term" value="C:cytosol"/>
    <property type="evidence" value="ECO:0007669"/>
    <property type="project" value="TreeGrafter"/>
</dbReference>
<dbReference type="InterPro" id="IPR014043">
    <property type="entry name" value="Acyl_transferase_dom"/>
</dbReference>
<dbReference type="GO" id="GO:0043041">
    <property type="term" value="P:amino acid activation for nonribosomal peptide biosynthetic process"/>
    <property type="evidence" value="ECO:0007669"/>
    <property type="project" value="TreeGrafter"/>
</dbReference>
<dbReference type="Pfam" id="PF00668">
    <property type="entry name" value="Condensation"/>
    <property type="match status" value="1"/>
</dbReference>
<dbReference type="Gene3D" id="3.30.70.250">
    <property type="entry name" value="Malonyl-CoA ACP transacylase, ACP-binding"/>
    <property type="match status" value="1"/>
</dbReference>
<dbReference type="Gene3D" id="3.30.559.10">
    <property type="entry name" value="Chloramphenicol acetyltransferase-like domain"/>
    <property type="match status" value="1"/>
</dbReference>
<dbReference type="SMART" id="SM00827">
    <property type="entry name" value="PKS_AT"/>
    <property type="match status" value="1"/>
</dbReference>
<evidence type="ECO:0000256" key="2">
    <source>
        <dbReference type="ARBA" id="ARBA00022553"/>
    </source>
</evidence>
<dbReference type="InterPro" id="IPR042099">
    <property type="entry name" value="ANL_N_sf"/>
</dbReference>
<dbReference type="GO" id="GO:0016740">
    <property type="term" value="F:transferase activity"/>
    <property type="evidence" value="ECO:0007669"/>
    <property type="project" value="UniProtKB-KW"/>
</dbReference>
<dbReference type="InterPro" id="IPR045851">
    <property type="entry name" value="AMP-bd_C_sf"/>
</dbReference>
<dbReference type="InterPro" id="IPR036736">
    <property type="entry name" value="ACP-like_sf"/>
</dbReference>
<protein>
    <submittedName>
        <fullName evidence="6">Malonyl CoA-acyl carrier protein transacylase</fullName>
    </submittedName>
</protein>
<dbReference type="Pfam" id="PF13193">
    <property type="entry name" value="AMP-binding_C"/>
    <property type="match status" value="2"/>
</dbReference>
<dbReference type="PROSITE" id="PS00455">
    <property type="entry name" value="AMP_BINDING"/>
    <property type="match status" value="2"/>
</dbReference>
<dbReference type="Pfam" id="PF00698">
    <property type="entry name" value="Acyl_transf_1"/>
    <property type="match status" value="1"/>
</dbReference>
<evidence type="ECO:0000256" key="4">
    <source>
        <dbReference type="ARBA" id="ARBA00029443"/>
    </source>
</evidence>
<dbReference type="InterPro" id="IPR020806">
    <property type="entry name" value="PKS_PP-bd"/>
</dbReference>
<dbReference type="InterPro" id="IPR020845">
    <property type="entry name" value="AMP-binding_CS"/>
</dbReference>
<evidence type="ECO:0000259" key="5">
    <source>
        <dbReference type="PROSITE" id="PS50075"/>
    </source>
</evidence>
<dbReference type="Pfam" id="PF00550">
    <property type="entry name" value="PP-binding"/>
    <property type="match status" value="1"/>
</dbReference>
<dbReference type="Pfam" id="PF00501">
    <property type="entry name" value="AMP-binding"/>
    <property type="match status" value="2"/>
</dbReference>
<dbReference type="GO" id="GO:0009366">
    <property type="term" value="C:enterobactin synthetase complex"/>
    <property type="evidence" value="ECO:0007669"/>
    <property type="project" value="TreeGrafter"/>
</dbReference>
<dbReference type="InterPro" id="IPR010071">
    <property type="entry name" value="AA_adenyl_dom"/>
</dbReference>
<dbReference type="InterPro" id="IPR000873">
    <property type="entry name" value="AMP-dep_synth/lig_dom"/>
</dbReference>
<dbReference type="Gene3D" id="3.30.559.30">
    <property type="entry name" value="Nonribosomal peptide synthetase, condensation domain"/>
    <property type="match status" value="1"/>
</dbReference>
<dbReference type="InterPro" id="IPR001227">
    <property type="entry name" value="Ac_transferase_dom_sf"/>
</dbReference>
<dbReference type="InterPro" id="IPR001242">
    <property type="entry name" value="Condensation_dom"/>
</dbReference>
<dbReference type="CDD" id="cd05930">
    <property type="entry name" value="A_NRPS"/>
    <property type="match status" value="2"/>
</dbReference>
<dbReference type="SUPFAM" id="SSF47336">
    <property type="entry name" value="ACP-like"/>
    <property type="match status" value="1"/>
</dbReference>
<proteinExistence type="inferred from homology"/>
<keyword evidence="2" id="KW-0597">Phosphoprotein</keyword>
<dbReference type="CDD" id="cd19531">
    <property type="entry name" value="LCL_NRPS-like"/>
    <property type="match status" value="1"/>
</dbReference>
<dbReference type="InterPro" id="IPR025110">
    <property type="entry name" value="AMP-bd_C"/>
</dbReference>
<evidence type="ECO:0000313" key="6">
    <source>
        <dbReference type="EMBL" id="SFU15422.1"/>
    </source>
</evidence>